<keyword evidence="7 15" id="KW-0934">Plastid</keyword>
<dbReference type="Gene3D" id="1.10.8.80">
    <property type="entry name" value="Magnesium chelatase subunit I, C-Terminal domain"/>
    <property type="match status" value="1"/>
</dbReference>
<dbReference type="EC" id="6.6.1.1" evidence="15"/>
<evidence type="ECO:0000256" key="10">
    <source>
        <dbReference type="ARBA" id="ARBA00022946"/>
    </source>
</evidence>
<name>A0A3L6ETD3_MAIZE</name>
<dbReference type="SUPFAM" id="SSF53300">
    <property type="entry name" value="vWA-like"/>
    <property type="match status" value="1"/>
</dbReference>
<dbReference type="CDD" id="cd01451">
    <property type="entry name" value="vWA_Magnesium_chelatase"/>
    <property type="match status" value="1"/>
</dbReference>
<keyword evidence="6 15" id="KW-0436">Ligase</keyword>
<feature type="region of interest" description="Disordered" evidence="16">
    <location>
        <begin position="449"/>
        <end position="497"/>
    </location>
</feature>
<keyword evidence="8 15" id="KW-0547">Nucleotide-binding</keyword>
<dbReference type="InterPro" id="IPR003593">
    <property type="entry name" value="AAA+_ATPase"/>
</dbReference>
<dbReference type="ExpressionAtlas" id="A0A3L6ETD3">
    <property type="expression patterns" value="baseline and differential"/>
</dbReference>
<feature type="domain" description="VWFA" evidence="17">
    <location>
        <begin position="585"/>
        <end position="785"/>
    </location>
</feature>
<dbReference type="AlphaFoldDB" id="A0A3L6ETD3"/>
<evidence type="ECO:0000256" key="5">
    <source>
        <dbReference type="ARBA" id="ARBA00022531"/>
    </source>
</evidence>
<evidence type="ECO:0000259" key="17">
    <source>
        <dbReference type="PROSITE" id="PS50234"/>
    </source>
</evidence>
<evidence type="ECO:0000256" key="15">
    <source>
        <dbReference type="RuleBase" id="RU362087"/>
    </source>
</evidence>
<dbReference type="PROSITE" id="PS50234">
    <property type="entry name" value="VWFA"/>
    <property type="match status" value="1"/>
</dbReference>
<proteinExistence type="inferred from homology"/>
<dbReference type="InterPro" id="IPR041702">
    <property type="entry name" value="BchD/ChlD_VWA"/>
</dbReference>
<keyword evidence="5 15" id="KW-0602">Photosynthesis</keyword>
<dbReference type="InterPro" id="IPR041628">
    <property type="entry name" value="ChlI/MoxR_AAA_lid"/>
</dbReference>
<keyword evidence="10" id="KW-0809">Transit peptide</keyword>
<gene>
    <name evidence="18" type="primary">CHLD</name>
    <name evidence="18" type="ORF">Zm00014a_034286</name>
</gene>
<evidence type="ECO:0000256" key="4">
    <source>
        <dbReference type="ARBA" id="ARBA00022528"/>
    </source>
</evidence>
<comment type="function">
    <text evidence="14">Involved in chlorophyll biosynthesis. Catalyzes the insertion of magnesium ion into protoporphyrin IX to yield Mg-protoporphyrin IX. The reaction takes place in two steps, with an ATP-dependent activation followed by an ATP-dependent chelation step.</text>
</comment>
<evidence type="ECO:0000256" key="13">
    <source>
        <dbReference type="ARBA" id="ARBA00048693"/>
    </source>
</evidence>
<dbReference type="InterPro" id="IPR002035">
    <property type="entry name" value="VWF_A"/>
</dbReference>
<dbReference type="GO" id="GO:0009507">
    <property type="term" value="C:chloroplast"/>
    <property type="evidence" value="ECO:0007669"/>
    <property type="project" value="UniProtKB-SubCell"/>
</dbReference>
<comment type="pathway">
    <text evidence="2 15">Porphyrin-containing compound metabolism; chlorophyll biosynthesis.</text>
</comment>
<evidence type="ECO:0000256" key="7">
    <source>
        <dbReference type="ARBA" id="ARBA00022640"/>
    </source>
</evidence>
<comment type="activity regulation">
    <text evidence="15">Redox regulation; active in reducing conditions, inactive in oxidizing conditions.</text>
</comment>
<dbReference type="Proteomes" id="UP000251960">
    <property type="component" value="Chromosome 5"/>
</dbReference>
<organism evidence="18">
    <name type="scientific">Zea mays</name>
    <name type="common">Maize</name>
    <dbReference type="NCBI Taxonomy" id="4577"/>
    <lineage>
        <taxon>Eukaryota</taxon>
        <taxon>Viridiplantae</taxon>
        <taxon>Streptophyta</taxon>
        <taxon>Embryophyta</taxon>
        <taxon>Tracheophyta</taxon>
        <taxon>Spermatophyta</taxon>
        <taxon>Magnoliopsida</taxon>
        <taxon>Liliopsida</taxon>
        <taxon>Poales</taxon>
        <taxon>Poaceae</taxon>
        <taxon>PACMAD clade</taxon>
        <taxon>Panicoideae</taxon>
        <taxon>Andropogonodae</taxon>
        <taxon>Andropogoneae</taxon>
        <taxon>Tripsacinae</taxon>
        <taxon>Zea</taxon>
    </lineage>
</organism>
<feature type="compositionally biased region" description="Pro residues" evidence="16">
    <location>
        <begin position="457"/>
        <end position="468"/>
    </location>
</feature>
<dbReference type="Gene3D" id="3.40.50.300">
    <property type="entry name" value="P-loop containing nucleotide triphosphate hydrolases"/>
    <property type="match status" value="1"/>
</dbReference>
<keyword evidence="4 15" id="KW-0150">Chloroplast</keyword>
<comment type="caution">
    <text evidence="18">The sequence shown here is derived from an EMBL/GenBank/DDBJ whole genome shotgun (WGS) entry which is preliminary data.</text>
</comment>
<dbReference type="GO" id="GO:0016851">
    <property type="term" value="F:magnesium chelatase activity"/>
    <property type="evidence" value="ECO:0007669"/>
    <property type="project" value="UniProtKB-UniRule"/>
</dbReference>
<dbReference type="EMBL" id="NCVQ01000006">
    <property type="protein sequence ID" value="PWZ24085.1"/>
    <property type="molecule type" value="Genomic_DNA"/>
</dbReference>
<evidence type="ECO:0000256" key="11">
    <source>
        <dbReference type="ARBA" id="ARBA00023171"/>
    </source>
</evidence>
<dbReference type="PANTHER" id="PTHR43473:SF2">
    <property type="entry name" value="MAGNESIUM-CHELATASE SUBUNIT CHLD, CHLOROPLASTIC"/>
    <property type="match status" value="1"/>
</dbReference>
<dbReference type="Pfam" id="PF01078">
    <property type="entry name" value="Mg_chelatase"/>
    <property type="match status" value="1"/>
</dbReference>
<dbReference type="GO" id="GO:0015979">
    <property type="term" value="P:photosynthesis"/>
    <property type="evidence" value="ECO:0007669"/>
    <property type="project" value="UniProtKB-UniRule"/>
</dbReference>
<comment type="subunit">
    <text evidence="15">The magnesium chelatase complex is a heterotrimer consisting of subunits CHLI, CHLD, AND CHLH.</text>
</comment>
<evidence type="ECO:0000256" key="9">
    <source>
        <dbReference type="ARBA" id="ARBA00022840"/>
    </source>
</evidence>
<dbReference type="InterPro" id="IPR011776">
    <property type="entry name" value="Mg_chelatase_ATPase-dsu"/>
</dbReference>
<accession>A0A3L6ETD3</accession>
<evidence type="ECO:0000256" key="3">
    <source>
        <dbReference type="ARBA" id="ARBA00005799"/>
    </source>
</evidence>
<evidence type="ECO:0000256" key="12">
    <source>
        <dbReference type="ARBA" id="ARBA00038576"/>
    </source>
</evidence>
<dbReference type="FunFam" id="3.40.50.410:FF:000079">
    <property type="entry name" value="Mg-protoporphyrin IX chelatase"/>
    <property type="match status" value="1"/>
</dbReference>
<comment type="similarity">
    <text evidence="3 15">Belongs to the Mg-chelatase subunits D/I family.</text>
</comment>
<evidence type="ECO:0000313" key="18">
    <source>
        <dbReference type="EMBL" id="PWZ24085.1"/>
    </source>
</evidence>
<dbReference type="Gene3D" id="3.40.50.410">
    <property type="entry name" value="von Willebrand factor, type A domain"/>
    <property type="match status" value="1"/>
</dbReference>
<evidence type="ECO:0000256" key="2">
    <source>
        <dbReference type="ARBA" id="ARBA00005173"/>
    </source>
</evidence>
<dbReference type="InterPro" id="IPR036465">
    <property type="entry name" value="vWFA_dom_sf"/>
</dbReference>
<comment type="subunit">
    <text evidence="12">The magnesium chelatase complex is a heterotrimer consisting of subunits CHLI, CHLD and CHLH.</text>
</comment>
<dbReference type="InterPro" id="IPR000523">
    <property type="entry name" value="Mg_chelatse_chII-like_cat_dom"/>
</dbReference>
<dbReference type="InterPro" id="IPR027417">
    <property type="entry name" value="P-loop_NTPase"/>
</dbReference>
<dbReference type="UniPathway" id="UPA00668"/>
<evidence type="ECO:0000256" key="6">
    <source>
        <dbReference type="ARBA" id="ARBA00022598"/>
    </source>
</evidence>
<dbReference type="SMART" id="SM00382">
    <property type="entry name" value="AAA"/>
    <property type="match status" value="1"/>
</dbReference>
<keyword evidence="9 15" id="KW-0067">ATP-binding</keyword>
<comment type="subcellular location">
    <subcellularLocation>
        <location evidence="1 15">Plastid</location>
        <location evidence="1 15">Chloroplast</location>
    </subcellularLocation>
</comment>
<dbReference type="Pfam" id="PF13519">
    <property type="entry name" value="VWA_2"/>
    <property type="match status" value="1"/>
</dbReference>
<comment type="catalytic activity">
    <reaction evidence="13 15">
        <text>protoporphyrin IX + Mg(2+) + ATP + H2O = Mg-protoporphyrin IX + ADP + phosphate + 3 H(+)</text>
        <dbReference type="Rhea" id="RHEA:13961"/>
        <dbReference type="ChEBI" id="CHEBI:15377"/>
        <dbReference type="ChEBI" id="CHEBI:15378"/>
        <dbReference type="ChEBI" id="CHEBI:18420"/>
        <dbReference type="ChEBI" id="CHEBI:30616"/>
        <dbReference type="ChEBI" id="CHEBI:43474"/>
        <dbReference type="ChEBI" id="CHEBI:57306"/>
        <dbReference type="ChEBI" id="CHEBI:60492"/>
        <dbReference type="ChEBI" id="CHEBI:456216"/>
        <dbReference type="EC" id="6.6.1.1"/>
    </reaction>
</comment>
<protein>
    <recommendedName>
        <fullName evidence="15">Mg-protoporphyrin IX chelatase</fullName>
        <ecNumber evidence="15">6.6.1.1</ecNumber>
    </recommendedName>
</protein>
<dbReference type="Pfam" id="PF17863">
    <property type="entry name" value="AAA_lid_2"/>
    <property type="match status" value="1"/>
</dbReference>
<dbReference type="SMART" id="SM00327">
    <property type="entry name" value="VWA"/>
    <property type="match status" value="1"/>
</dbReference>
<evidence type="ECO:0000256" key="14">
    <source>
        <dbReference type="ARBA" id="ARBA00053859"/>
    </source>
</evidence>
<sequence>MATATALSTSLPYLPPRRVISFPSAAAVSLPVTSRPARLRDSRLAAAATSASEVLESTNGAVPTAAKGGAWRGYGREYFPLAAVVGQFPIMSWATLGSGIDLPCFGLTRTSVPTMSLCNPWVHIVVQDAIKTALLLGAIDREIGGIAISGKRGTAKTVMARGLHAMLPPIEVVVGSIANADPSSPDEWEDGLADQIQYDSDGNVKSEIVKTPFVQIPLGVTEDRLIGSVDVEASVRSGTTVFQPGLLAEAHRGVLYVDEINLLDDGISNLLLNVLTEGVNIVEREGISFRHPCKPLLIATYNPEEGSVREHLLDRIAINLSADLPMSFDDRVEAVDIATRFQESSKEVFKMVEEKTETAKTQIIFAREYLKDVTISTEQLKYLVMEAIRGGCQGHRAELYAARVAKCLAAMEGREKVFVDDLKKAVKSTCSFFIFVELVILPRSILSDNPQDQQQEQPPPPPPPPPPENQDSSEDQDEEDEDQEDDEEENEQQDQQIPEEFIFDAEGGLVDDKLLFFAQQAQRRRGKAGRAKNGPVRRLAVDATLRAAAPYQKLRREKERDKTRKVFVEKTDMRAKRMARKAGALVIFVVDASGSMALNRMQNAKGAALKLLAESYTSRDQVSIIPFRGDYAEVLLPPSRSIAMARKRLEKLPCGGGSPLAHGLSTAVRVGLNAEKSGDVGRIMIVAITDGRANVSLKRSTDPEAAAASDAPRPSSQELKDEILEVAGKIYKAGMSLLVIDTENKFVSTGFAKEIARVAQGKYYYLPNASDAVISAATKTALTDLKSS</sequence>
<dbReference type="NCBIfam" id="TIGR02031">
    <property type="entry name" value="BchD-ChlD"/>
    <property type="match status" value="1"/>
</dbReference>
<evidence type="ECO:0000256" key="16">
    <source>
        <dbReference type="SAM" id="MobiDB-lite"/>
    </source>
</evidence>
<dbReference type="PANTHER" id="PTHR43473">
    <property type="entry name" value="MAGNESIUM-CHELATASE SUBUNIT CHLD, CHLOROPLASTIC"/>
    <property type="match status" value="1"/>
</dbReference>
<evidence type="ECO:0000256" key="1">
    <source>
        <dbReference type="ARBA" id="ARBA00004229"/>
    </source>
</evidence>
<dbReference type="GO" id="GO:0015995">
    <property type="term" value="P:chlorophyll biosynthetic process"/>
    <property type="evidence" value="ECO:0007669"/>
    <property type="project" value="UniProtKB-UniPathway"/>
</dbReference>
<dbReference type="SUPFAM" id="SSF52540">
    <property type="entry name" value="P-loop containing nucleoside triphosphate hydrolases"/>
    <property type="match status" value="1"/>
</dbReference>
<dbReference type="GO" id="GO:0005524">
    <property type="term" value="F:ATP binding"/>
    <property type="evidence" value="ECO:0007669"/>
    <property type="project" value="UniProtKB-UniRule"/>
</dbReference>
<evidence type="ECO:0000256" key="8">
    <source>
        <dbReference type="ARBA" id="ARBA00022741"/>
    </source>
</evidence>
<feature type="compositionally biased region" description="Acidic residues" evidence="16">
    <location>
        <begin position="471"/>
        <end position="492"/>
    </location>
</feature>
<reference evidence="18" key="1">
    <citation type="journal article" date="2018" name="Nat. Genet.">
        <title>Extensive intraspecific gene order and gene structural variations between Mo17 and other maize genomes.</title>
        <authorList>
            <person name="Sun S."/>
            <person name="Zhou Y."/>
            <person name="Chen J."/>
            <person name="Shi J."/>
            <person name="Zhao H."/>
            <person name="Zhao H."/>
            <person name="Song W."/>
            <person name="Zhang M."/>
            <person name="Cui Y."/>
            <person name="Dong X."/>
            <person name="Liu H."/>
            <person name="Ma X."/>
            <person name="Jiao Y."/>
            <person name="Wang B."/>
            <person name="Wei X."/>
            <person name="Stein J.C."/>
            <person name="Glaubitz J.C."/>
            <person name="Lu F."/>
            <person name="Yu G."/>
            <person name="Liang C."/>
            <person name="Fengler K."/>
            <person name="Li B."/>
            <person name="Rafalski A."/>
            <person name="Schnable P.S."/>
            <person name="Ware D.H."/>
            <person name="Buckler E.S."/>
            <person name="Lai J."/>
        </authorList>
    </citation>
    <scope>NUCLEOTIDE SEQUENCE [LARGE SCALE GENOMIC DNA]</scope>
    <source>
        <tissue evidence="18">Seedling</tissue>
    </source>
</reference>
<keyword evidence="11 15" id="KW-0149">Chlorophyll biosynthesis</keyword>